<dbReference type="PROSITE" id="PS50090">
    <property type="entry name" value="MYB_LIKE"/>
    <property type="match status" value="1"/>
</dbReference>
<feature type="region of interest" description="Disordered" evidence="5">
    <location>
        <begin position="219"/>
        <end position="291"/>
    </location>
</feature>
<name>A0A2C5XFE6_9HYPO</name>
<dbReference type="PANTHER" id="PTHR46621">
    <property type="entry name" value="SNRNA-ACTIVATING PROTEIN COMPLEX SUBUNIT 4"/>
    <property type="match status" value="1"/>
</dbReference>
<dbReference type="InterPro" id="IPR001005">
    <property type="entry name" value="SANT/Myb"/>
</dbReference>
<dbReference type="Proteomes" id="UP000226192">
    <property type="component" value="Unassembled WGS sequence"/>
</dbReference>
<dbReference type="GO" id="GO:0019185">
    <property type="term" value="C:snRNA-activating protein complex"/>
    <property type="evidence" value="ECO:0007669"/>
    <property type="project" value="TreeGrafter"/>
</dbReference>
<dbReference type="OrthoDB" id="2143914at2759"/>
<dbReference type="Pfam" id="PF13921">
    <property type="entry name" value="Myb_DNA-bind_6"/>
    <property type="match status" value="1"/>
</dbReference>
<evidence type="ECO:0000256" key="5">
    <source>
        <dbReference type="SAM" id="MobiDB-lite"/>
    </source>
</evidence>
<dbReference type="GO" id="GO:0042796">
    <property type="term" value="P:snRNA transcription by RNA polymerase III"/>
    <property type="evidence" value="ECO:0007669"/>
    <property type="project" value="TreeGrafter"/>
</dbReference>
<evidence type="ECO:0000313" key="7">
    <source>
        <dbReference type="EMBL" id="PHH60628.1"/>
    </source>
</evidence>
<dbReference type="Gene3D" id="1.10.10.60">
    <property type="entry name" value="Homeodomain-like"/>
    <property type="match status" value="2"/>
</dbReference>
<dbReference type="SMART" id="SM00717">
    <property type="entry name" value="SANT"/>
    <property type="match status" value="2"/>
</dbReference>
<evidence type="ECO:0000256" key="4">
    <source>
        <dbReference type="ARBA" id="ARBA00023242"/>
    </source>
</evidence>
<feature type="compositionally biased region" description="Low complexity" evidence="5">
    <location>
        <begin position="14"/>
        <end position="42"/>
    </location>
</feature>
<proteinExistence type="predicted"/>
<dbReference type="GO" id="GO:0042795">
    <property type="term" value="P:snRNA transcription by RNA polymerase II"/>
    <property type="evidence" value="ECO:0007669"/>
    <property type="project" value="TreeGrafter"/>
</dbReference>
<evidence type="ECO:0000259" key="6">
    <source>
        <dbReference type="PROSITE" id="PS50090"/>
    </source>
</evidence>
<evidence type="ECO:0000256" key="1">
    <source>
        <dbReference type="ARBA" id="ARBA00023015"/>
    </source>
</evidence>
<dbReference type="AlphaFoldDB" id="A0A2C5XFE6"/>
<dbReference type="STRING" id="1399860.A0A2C5XFE6"/>
<dbReference type="GO" id="GO:0001006">
    <property type="term" value="F:RNA polymerase III type 3 promoter sequence-specific DNA binding"/>
    <property type="evidence" value="ECO:0007669"/>
    <property type="project" value="TreeGrafter"/>
</dbReference>
<organism evidence="7 8">
    <name type="scientific">Ophiocordyceps australis</name>
    <dbReference type="NCBI Taxonomy" id="1399860"/>
    <lineage>
        <taxon>Eukaryota</taxon>
        <taxon>Fungi</taxon>
        <taxon>Dikarya</taxon>
        <taxon>Ascomycota</taxon>
        <taxon>Pezizomycotina</taxon>
        <taxon>Sordariomycetes</taxon>
        <taxon>Hypocreomycetidae</taxon>
        <taxon>Hypocreales</taxon>
        <taxon>Ophiocordycipitaceae</taxon>
        <taxon>Ophiocordyceps</taxon>
    </lineage>
</organism>
<dbReference type="GO" id="GO:0000978">
    <property type="term" value="F:RNA polymerase II cis-regulatory region sequence-specific DNA binding"/>
    <property type="evidence" value="ECO:0007669"/>
    <property type="project" value="TreeGrafter"/>
</dbReference>
<keyword evidence="3" id="KW-0804">Transcription</keyword>
<evidence type="ECO:0000256" key="3">
    <source>
        <dbReference type="ARBA" id="ARBA00023163"/>
    </source>
</evidence>
<gene>
    <name evidence="7" type="ORF">CDD81_1418</name>
</gene>
<evidence type="ECO:0000256" key="2">
    <source>
        <dbReference type="ARBA" id="ARBA00023125"/>
    </source>
</evidence>
<dbReference type="SUPFAM" id="SSF46689">
    <property type="entry name" value="Homeodomain-like"/>
    <property type="match status" value="2"/>
</dbReference>
<sequence>MADSYRTRAYNVDYSTPSSQTASSLSQQLQQAYSSPSQPQHRPSSDLQRHHQHHGSYSAHQGYDQQQQHSTSQHHDQTPSILHHNGVSPAGGNRTPVMPHGHLPNRSLGLSQSKTDYQQPQQQSQQQAQQQQVSLDLHSHHRLSHGGFGTSASSVPTSLYGSGVSTPNACTQSPYASYSANKRSRPDEFDISTNGVDQSGLDGVQAAAAAAAVYSTAAHEHQTPVQGQSPASASSAASSQNSQPQMHHHHHLPDLDSPSRGMRSDERGGAPSVVGQEGMPAPAPRPRGPKLKFTAHDDQLLVDLKENKSLTWKQIADFFPGRTHGTLQVRYCTKLKAKTTLWTDEADAKLLKAIQDHENEKWRFVAHRVGPGFSPAACRERSAQLSGEEPEPMWQSPTPPRATSLPESMELTQTQQRPW</sequence>
<feature type="compositionally biased region" description="Low complexity" evidence="5">
    <location>
        <begin position="228"/>
        <end position="245"/>
    </location>
</feature>
<dbReference type="PANTHER" id="PTHR46621:SF1">
    <property type="entry name" value="SNRNA-ACTIVATING PROTEIN COMPLEX SUBUNIT 4"/>
    <property type="match status" value="1"/>
</dbReference>
<keyword evidence="8" id="KW-1185">Reference proteome</keyword>
<comment type="caution">
    <text evidence="7">The sequence shown here is derived from an EMBL/GenBank/DDBJ whole genome shotgun (WGS) entry which is preliminary data.</text>
</comment>
<keyword evidence="2" id="KW-0238">DNA-binding</keyword>
<feature type="compositionally biased region" description="Polar residues" evidence="5">
    <location>
        <begin position="108"/>
        <end position="117"/>
    </location>
</feature>
<dbReference type="CDD" id="cd00167">
    <property type="entry name" value="SANT"/>
    <property type="match status" value="2"/>
</dbReference>
<feature type="domain" description="Myb-like" evidence="6">
    <location>
        <begin position="334"/>
        <end position="381"/>
    </location>
</feature>
<feature type="compositionally biased region" description="Polar residues" evidence="5">
    <location>
        <begin position="162"/>
        <end position="181"/>
    </location>
</feature>
<dbReference type="InterPro" id="IPR009057">
    <property type="entry name" value="Homeodomain-like_sf"/>
</dbReference>
<accession>A0A2C5XFE6</accession>
<feature type="compositionally biased region" description="Low complexity" evidence="5">
    <location>
        <begin position="118"/>
        <end position="136"/>
    </location>
</feature>
<protein>
    <recommendedName>
        <fullName evidence="6">Myb-like domain-containing protein</fullName>
    </recommendedName>
</protein>
<dbReference type="InterPro" id="IPR051575">
    <property type="entry name" value="Myb-like_DNA-bd"/>
</dbReference>
<dbReference type="EMBL" id="NJET01000137">
    <property type="protein sequence ID" value="PHH60628.1"/>
    <property type="molecule type" value="Genomic_DNA"/>
</dbReference>
<reference evidence="7 8" key="1">
    <citation type="submission" date="2017-06" db="EMBL/GenBank/DDBJ databases">
        <title>Ant-infecting Ophiocordyceps genomes reveal a high diversity of potential behavioral manipulation genes and a possible major role for enterotoxins.</title>
        <authorList>
            <person name="De Bekker C."/>
            <person name="Evans H.C."/>
            <person name="Brachmann A."/>
            <person name="Hughes D.P."/>
        </authorList>
    </citation>
    <scope>NUCLEOTIDE SEQUENCE [LARGE SCALE GENOMIC DNA]</scope>
    <source>
        <strain evidence="7 8">Map64</strain>
    </source>
</reference>
<feature type="region of interest" description="Disordered" evidence="5">
    <location>
        <begin position="162"/>
        <end position="196"/>
    </location>
</feature>
<keyword evidence="4" id="KW-0539">Nucleus</keyword>
<feature type="compositionally biased region" description="Polar residues" evidence="5">
    <location>
        <begin position="410"/>
        <end position="419"/>
    </location>
</feature>
<keyword evidence="1" id="KW-0805">Transcription regulation</keyword>
<feature type="region of interest" description="Disordered" evidence="5">
    <location>
        <begin position="379"/>
        <end position="419"/>
    </location>
</feature>
<feature type="region of interest" description="Disordered" evidence="5">
    <location>
        <begin position="1"/>
        <end position="150"/>
    </location>
</feature>
<evidence type="ECO:0000313" key="8">
    <source>
        <dbReference type="Proteomes" id="UP000226192"/>
    </source>
</evidence>